<dbReference type="InterPro" id="IPR023465">
    <property type="entry name" value="Riboflavin_kinase_dom_sf"/>
</dbReference>
<comment type="similarity">
    <text evidence="8">Belongs to the ribF family.</text>
</comment>
<comment type="function">
    <text evidence="1">Catalyzes the phosphorylation of riboflavin to FMN followed by the adenylation of FMN to FAD.</text>
</comment>
<dbReference type="EMBL" id="NXLX01000016">
    <property type="protein sequence ID" value="RDU72813.1"/>
    <property type="molecule type" value="Genomic_DNA"/>
</dbReference>
<dbReference type="InterPro" id="IPR015865">
    <property type="entry name" value="Riboflavin_kinase_bac/euk"/>
</dbReference>
<dbReference type="PIRSF" id="PIRSF004491">
    <property type="entry name" value="FAD_Synth"/>
    <property type="match status" value="1"/>
</dbReference>
<feature type="domain" description="Riboflavin kinase" evidence="9">
    <location>
        <begin position="149"/>
        <end position="269"/>
    </location>
</feature>
<comment type="catalytic activity">
    <reaction evidence="7 8">
        <text>riboflavin + ATP = FMN + ADP + H(+)</text>
        <dbReference type="Rhea" id="RHEA:14357"/>
        <dbReference type="ChEBI" id="CHEBI:15378"/>
        <dbReference type="ChEBI" id="CHEBI:30616"/>
        <dbReference type="ChEBI" id="CHEBI:57986"/>
        <dbReference type="ChEBI" id="CHEBI:58210"/>
        <dbReference type="ChEBI" id="CHEBI:456216"/>
        <dbReference type="EC" id="2.7.1.26"/>
    </reaction>
</comment>
<dbReference type="UniPathway" id="UPA00276">
    <property type="reaction ID" value="UER00406"/>
</dbReference>
<keyword evidence="4 8" id="KW-0808">Transferase</keyword>
<dbReference type="SMART" id="SM00904">
    <property type="entry name" value="Flavokinase"/>
    <property type="match status" value="1"/>
</dbReference>
<protein>
    <recommendedName>
        <fullName evidence="8">Riboflavin biosynthesis protein</fullName>
    </recommendedName>
    <domain>
        <recommendedName>
            <fullName evidence="8">Riboflavin kinase</fullName>
            <ecNumber evidence="8">2.7.1.26</ecNumber>
        </recommendedName>
        <alternativeName>
            <fullName evidence="8">Flavokinase</fullName>
        </alternativeName>
    </domain>
    <domain>
        <recommendedName>
            <fullName evidence="8">FMN adenylyltransferase</fullName>
            <ecNumber evidence="8">2.7.7.2</ecNumber>
        </recommendedName>
        <alternativeName>
            <fullName evidence="8">FAD pyrophosphorylase</fullName>
        </alternativeName>
        <alternativeName>
            <fullName evidence="8">FAD synthase</fullName>
        </alternativeName>
    </domain>
</protein>
<dbReference type="InterPro" id="IPR002606">
    <property type="entry name" value="Riboflavin_kinase_bac"/>
</dbReference>
<keyword evidence="6 8" id="KW-0067">ATP-binding</keyword>
<gene>
    <name evidence="10" type="ORF">CQA57_06285</name>
</gene>
<evidence type="ECO:0000313" key="10">
    <source>
        <dbReference type="EMBL" id="RDU72813.1"/>
    </source>
</evidence>
<reference evidence="10 11" key="1">
    <citation type="submission" date="2018-04" db="EMBL/GenBank/DDBJ databases">
        <title>Novel Campyloabacter and Helicobacter Species and Strains.</title>
        <authorList>
            <person name="Mannion A.J."/>
            <person name="Shen Z."/>
            <person name="Fox J.G."/>
        </authorList>
    </citation>
    <scope>NUCLEOTIDE SEQUENCE [LARGE SCALE GENOMIC DNA]</scope>
    <source>
        <strain evidence="10 11">MIT 04-9362</strain>
    </source>
</reference>
<comment type="catalytic activity">
    <reaction evidence="8">
        <text>FMN + ATP + H(+) = FAD + diphosphate</text>
        <dbReference type="Rhea" id="RHEA:17237"/>
        <dbReference type="ChEBI" id="CHEBI:15378"/>
        <dbReference type="ChEBI" id="CHEBI:30616"/>
        <dbReference type="ChEBI" id="CHEBI:33019"/>
        <dbReference type="ChEBI" id="CHEBI:57692"/>
        <dbReference type="ChEBI" id="CHEBI:58210"/>
        <dbReference type="EC" id="2.7.7.2"/>
    </reaction>
</comment>
<dbReference type="Proteomes" id="UP000256695">
    <property type="component" value="Unassembled WGS sequence"/>
</dbReference>
<organism evidence="10 11">
    <name type="scientific">Helicobacter anseris</name>
    <dbReference type="NCBI Taxonomy" id="375926"/>
    <lineage>
        <taxon>Bacteria</taxon>
        <taxon>Pseudomonadati</taxon>
        <taxon>Campylobacterota</taxon>
        <taxon>Epsilonproteobacteria</taxon>
        <taxon>Campylobacterales</taxon>
        <taxon>Helicobacteraceae</taxon>
        <taxon>Helicobacter</taxon>
    </lineage>
</organism>
<evidence type="ECO:0000256" key="8">
    <source>
        <dbReference type="PIRNR" id="PIRNR004491"/>
    </source>
</evidence>
<accession>A0A3D8J5R9</accession>
<dbReference type="GO" id="GO:0009398">
    <property type="term" value="P:FMN biosynthetic process"/>
    <property type="evidence" value="ECO:0007669"/>
    <property type="project" value="UniProtKB-UniRule"/>
</dbReference>
<evidence type="ECO:0000256" key="5">
    <source>
        <dbReference type="ARBA" id="ARBA00022741"/>
    </source>
</evidence>
<evidence type="ECO:0000256" key="4">
    <source>
        <dbReference type="ARBA" id="ARBA00022679"/>
    </source>
</evidence>
<evidence type="ECO:0000256" key="3">
    <source>
        <dbReference type="ARBA" id="ARBA00022643"/>
    </source>
</evidence>
<dbReference type="Gene3D" id="3.40.50.620">
    <property type="entry name" value="HUPs"/>
    <property type="match status" value="1"/>
</dbReference>
<keyword evidence="5 8" id="KW-0547">Nucleotide-binding</keyword>
<evidence type="ECO:0000259" key="9">
    <source>
        <dbReference type="SMART" id="SM00904"/>
    </source>
</evidence>
<dbReference type="PANTHER" id="PTHR22749:SF6">
    <property type="entry name" value="RIBOFLAVIN KINASE"/>
    <property type="match status" value="1"/>
</dbReference>
<dbReference type="GO" id="GO:0005524">
    <property type="term" value="F:ATP binding"/>
    <property type="evidence" value="ECO:0007669"/>
    <property type="project" value="UniProtKB-UniRule"/>
</dbReference>
<dbReference type="OrthoDB" id="9803667at2"/>
<keyword evidence="3 8" id="KW-0288">FMN</keyword>
<keyword evidence="2 8" id="KW-0285">Flavoprotein</keyword>
<dbReference type="InterPro" id="IPR014729">
    <property type="entry name" value="Rossmann-like_a/b/a_fold"/>
</dbReference>
<evidence type="ECO:0000256" key="1">
    <source>
        <dbReference type="ARBA" id="ARBA00002121"/>
    </source>
</evidence>
<dbReference type="AlphaFoldDB" id="A0A3D8J5R9"/>
<dbReference type="EC" id="2.7.1.26" evidence="8"/>
<comment type="pathway">
    <text evidence="8">Cofactor biosynthesis; FMN biosynthesis; FMN from riboflavin (ATP route): step 1/1.</text>
</comment>
<comment type="caution">
    <text evidence="10">The sequence shown here is derived from an EMBL/GenBank/DDBJ whole genome shotgun (WGS) entry which is preliminary data.</text>
</comment>
<name>A0A3D8J5R9_9HELI</name>
<keyword evidence="11" id="KW-1185">Reference proteome</keyword>
<dbReference type="SUPFAM" id="SSF52374">
    <property type="entry name" value="Nucleotidylyl transferase"/>
    <property type="match status" value="1"/>
</dbReference>
<dbReference type="GO" id="GO:0003919">
    <property type="term" value="F:FMN adenylyltransferase activity"/>
    <property type="evidence" value="ECO:0007669"/>
    <property type="project" value="UniProtKB-UniRule"/>
</dbReference>
<dbReference type="Gene3D" id="2.40.30.30">
    <property type="entry name" value="Riboflavin kinase-like"/>
    <property type="match status" value="1"/>
</dbReference>
<dbReference type="GO" id="GO:0009231">
    <property type="term" value="P:riboflavin biosynthetic process"/>
    <property type="evidence" value="ECO:0007669"/>
    <property type="project" value="InterPro"/>
</dbReference>
<sequence length="269" mass="31098">MYDVEIEEIAIGKFDGVHLAHQELLKRLGSNSGVLIIFQNDEKFLSDLKLREQLLQKKVFLISLDSIKNWSGEKFVEFLKQAFINLKKIVIGYDFCFGKCRECQASDLKKLFFGVVEIVKEFKINGISVHTHNIKEALKNAQIRQANMLLGREYQIKGKVIKGQGIGKKFLYPTINLENLGYFLPKNGVYATLFSKDKIPSATFVGIRSTDSNFSMEVHLLREFHEMRDGDICDLFFVDFIRENQKFENLHLLKEQIALDIKQIQEILI</sequence>
<keyword evidence="8" id="KW-0274">FAD</keyword>
<dbReference type="GO" id="GO:0008531">
    <property type="term" value="F:riboflavin kinase activity"/>
    <property type="evidence" value="ECO:0007669"/>
    <property type="project" value="UniProtKB-UniRule"/>
</dbReference>
<dbReference type="SUPFAM" id="SSF82114">
    <property type="entry name" value="Riboflavin kinase-like"/>
    <property type="match status" value="1"/>
</dbReference>
<evidence type="ECO:0000256" key="6">
    <source>
        <dbReference type="ARBA" id="ARBA00022840"/>
    </source>
</evidence>
<evidence type="ECO:0000256" key="2">
    <source>
        <dbReference type="ARBA" id="ARBA00022630"/>
    </source>
</evidence>
<dbReference type="NCBIfam" id="NF004162">
    <property type="entry name" value="PRK05627.1-5"/>
    <property type="match status" value="1"/>
</dbReference>
<dbReference type="PANTHER" id="PTHR22749">
    <property type="entry name" value="RIBOFLAVIN KINASE/FMN ADENYLYLTRANSFERASE"/>
    <property type="match status" value="1"/>
</dbReference>
<evidence type="ECO:0000256" key="7">
    <source>
        <dbReference type="ARBA" id="ARBA00047880"/>
    </source>
</evidence>
<proteinExistence type="inferred from homology"/>
<dbReference type="Pfam" id="PF01687">
    <property type="entry name" value="Flavokinase"/>
    <property type="match status" value="1"/>
</dbReference>
<dbReference type="UniPathway" id="UPA00277">
    <property type="reaction ID" value="UER00407"/>
</dbReference>
<keyword evidence="8 10" id="KW-0418">Kinase</keyword>
<dbReference type="InterPro" id="IPR023468">
    <property type="entry name" value="Riboflavin_kinase"/>
</dbReference>
<evidence type="ECO:0000313" key="11">
    <source>
        <dbReference type="Proteomes" id="UP000256695"/>
    </source>
</evidence>
<keyword evidence="8" id="KW-0548">Nucleotidyltransferase</keyword>
<dbReference type="EC" id="2.7.7.2" evidence="8"/>
<dbReference type="GO" id="GO:0006747">
    <property type="term" value="P:FAD biosynthetic process"/>
    <property type="evidence" value="ECO:0007669"/>
    <property type="project" value="UniProtKB-UniRule"/>
</dbReference>
<comment type="pathway">
    <text evidence="8">Cofactor biosynthesis; FAD biosynthesis; FAD from FMN: step 1/1.</text>
</comment>